<protein>
    <recommendedName>
        <fullName evidence="3">Secreted protein</fullName>
    </recommendedName>
</protein>
<evidence type="ECO:0000313" key="1">
    <source>
        <dbReference type="EMBL" id="MEV4925726.1"/>
    </source>
</evidence>
<name>A0ABV3IZ65_9ACTN</name>
<dbReference type="SUPFAM" id="SSF50998">
    <property type="entry name" value="Quinoprotein alcohol dehydrogenase-like"/>
    <property type="match status" value="1"/>
</dbReference>
<gene>
    <name evidence="1" type="ORF">AB0L03_23370</name>
</gene>
<dbReference type="Proteomes" id="UP001552479">
    <property type="component" value="Unassembled WGS sequence"/>
</dbReference>
<dbReference type="EMBL" id="JBFASG010000025">
    <property type="protein sequence ID" value="MEV4925726.1"/>
    <property type="molecule type" value="Genomic_DNA"/>
</dbReference>
<evidence type="ECO:0000313" key="2">
    <source>
        <dbReference type="Proteomes" id="UP001552479"/>
    </source>
</evidence>
<sequence length="223" mass="23466">MATADTVHDAHRTPFRAALALLLATLLPALPPAAAARHERHAPFGDRLTLHAAAHTARPAGAARPPRLRLARGGLEAYDPDTGARRWTYAREGHRPLQAARPARGEAVALWDDGLVTGTALHGRALSVWHRGVPGARDRAARGALHLLGTPPGAVAVVTPRLVTAYGPGDGDLRWHREAGPGCTFDPARTAHHAGLLLIARRCAPGTPWTSRIAAVSATAPFA</sequence>
<dbReference type="RefSeq" id="WP_366089337.1">
    <property type="nucleotide sequence ID" value="NZ_JBFASG010000025.1"/>
</dbReference>
<dbReference type="InterPro" id="IPR011047">
    <property type="entry name" value="Quinoprotein_ADH-like_sf"/>
</dbReference>
<comment type="caution">
    <text evidence="1">The sequence shown here is derived from an EMBL/GenBank/DDBJ whole genome shotgun (WGS) entry which is preliminary data.</text>
</comment>
<dbReference type="InterPro" id="IPR015943">
    <property type="entry name" value="WD40/YVTN_repeat-like_dom_sf"/>
</dbReference>
<evidence type="ECO:0008006" key="3">
    <source>
        <dbReference type="Google" id="ProtNLM"/>
    </source>
</evidence>
<proteinExistence type="predicted"/>
<reference evidence="1 2" key="1">
    <citation type="submission" date="2024-06" db="EMBL/GenBank/DDBJ databases">
        <title>The Natural Products Discovery Center: Release of the First 8490 Sequenced Strains for Exploring Actinobacteria Biosynthetic Diversity.</title>
        <authorList>
            <person name="Kalkreuter E."/>
            <person name="Kautsar S.A."/>
            <person name="Yang D."/>
            <person name="Bader C.D."/>
            <person name="Teijaro C.N."/>
            <person name="Fluegel L."/>
            <person name="Davis C.M."/>
            <person name="Simpson J.R."/>
            <person name="Lauterbach L."/>
            <person name="Steele A.D."/>
            <person name="Gui C."/>
            <person name="Meng S."/>
            <person name="Li G."/>
            <person name="Viehrig K."/>
            <person name="Ye F."/>
            <person name="Su P."/>
            <person name="Kiefer A.F."/>
            <person name="Nichols A."/>
            <person name="Cepeda A.J."/>
            <person name="Yan W."/>
            <person name="Fan B."/>
            <person name="Jiang Y."/>
            <person name="Adhikari A."/>
            <person name="Zheng C.-J."/>
            <person name="Schuster L."/>
            <person name="Cowan T.M."/>
            <person name="Smanski M.J."/>
            <person name="Chevrette M.G."/>
            <person name="De Carvalho L.P.S."/>
            <person name="Shen B."/>
        </authorList>
    </citation>
    <scope>NUCLEOTIDE SEQUENCE [LARGE SCALE GENOMIC DNA]</scope>
    <source>
        <strain evidence="1 2">NPDC053791</strain>
    </source>
</reference>
<keyword evidence="2" id="KW-1185">Reference proteome</keyword>
<dbReference type="Gene3D" id="2.130.10.10">
    <property type="entry name" value="YVTN repeat-like/Quinoprotein amine dehydrogenase"/>
    <property type="match status" value="1"/>
</dbReference>
<organism evidence="1 2">
    <name type="scientific">Streptomyces roseoverticillatus</name>
    <dbReference type="NCBI Taxonomy" id="66429"/>
    <lineage>
        <taxon>Bacteria</taxon>
        <taxon>Bacillati</taxon>
        <taxon>Actinomycetota</taxon>
        <taxon>Actinomycetes</taxon>
        <taxon>Kitasatosporales</taxon>
        <taxon>Streptomycetaceae</taxon>
        <taxon>Streptomyces</taxon>
    </lineage>
</organism>
<accession>A0ABV3IZ65</accession>